<dbReference type="SMART" id="SM00530">
    <property type="entry name" value="HTH_XRE"/>
    <property type="match status" value="1"/>
</dbReference>
<evidence type="ECO:0000313" key="3">
    <source>
        <dbReference type="EMBL" id="GAA1180346.1"/>
    </source>
</evidence>
<proteinExistence type="predicted"/>
<evidence type="ECO:0000256" key="1">
    <source>
        <dbReference type="SAM" id="MobiDB-lite"/>
    </source>
</evidence>
<dbReference type="InterPro" id="IPR001387">
    <property type="entry name" value="Cro/C1-type_HTH"/>
</dbReference>
<keyword evidence="4" id="KW-1185">Reference proteome</keyword>
<evidence type="ECO:0000259" key="2">
    <source>
        <dbReference type="PROSITE" id="PS50943"/>
    </source>
</evidence>
<sequence>MRSEVADMTVGAGRSGSGTEDQDWEVDEGSADVLKMVGKQVKLWRERAGRTQAELGAAIGYGEEQVSSVERGRRVPKPEFLDAADDVLGAGGMLAAFKEDVERARYPKKVRDLARLEADAVGLGAYGNSVVHGLLQTEDYTRALFRMRRPLLDEETIERNVTARMARQEIFNRWPAPILSFVQEEVTLRRPLGGRMVLRGQLERLLEIGQLRNVEIQVMPTDRDDHAGIGGSFQLLEPRQGPKAAHAEVQQISRVIVDRKEVSELEARYGIIRAQALTPRESLAFIEKMLGET</sequence>
<feature type="domain" description="HTH cro/C1-type" evidence="2">
    <location>
        <begin position="41"/>
        <end position="81"/>
    </location>
</feature>
<dbReference type="EMBL" id="BAAAKV010000038">
    <property type="protein sequence ID" value="GAA1180346.1"/>
    <property type="molecule type" value="Genomic_DNA"/>
</dbReference>
<feature type="region of interest" description="Disordered" evidence="1">
    <location>
        <begin position="1"/>
        <end position="24"/>
    </location>
</feature>
<dbReference type="Pfam" id="PF13560">
    <property type="entry name" value="HTH_31"/>
    <property type="match status" value="1"/>
</dbReference>
<dbReference type="Gene3D" id="1.10.260.40">
    <property type="entry name" value="lambda repressor-like DNA-binding domains"/>
    <property type="match status" value="1"/>
</dbReference>
<name>A0ABN1UY29_9ACTN</name>
<dbReference type="CDD" id="cd00093">
    <property type="entry name" value="HTH_XRE"/>
    <property type="match status" value="1"/>
</dbReference>
<reference evidence="3 4" key="1">
    <citation type="journal article" date="2019" name="Int. J. Syst. Evol. Microbiol.">
        <title>The Global Catalogue of Microorganisms (GCM) 10K type strain sequencing project: providing services to taxonomists for standard genome sequencing and annotation.</title>
        <authorList>
            <consortium name="The Broad Institute Genomics Platform"/>
            <consortium name="The Broad Institute Genome Sequencing Center for Infectious Disease"/>
            <person name="Wu L."/>
            <person name="Ma J."/>
        </authorList>
    </citation>
    <scope>NUCLEOTIDE SEQUENCE [LARGE SCALE GENOMIC DNA]</scope>
    <source>
        <strain evidence="3 4">JCM 12696</strain>
    </source>
</reference>
<accession>A0ABN1UY29</accession>
<protein>
    <submittedName>
        <fullName evidence="3">Helix-turn-helix transcriptional regulator</fullName>
    </submittedName>
</protein>
<dbReference type="Pfam" id="PF19054">
    <property type="entry name" value="DUF5753"/>
    <property type="match status" value="1"/>
</dbReference>
<organism evidence="3 4">
    <name type="scientific">Streptomyces hebeiensis</name>
    <dbReference type="NCBI Taxonomy" id="229486"/>
    <lineage>
        <taxon>Bacteria</taxon>
        <taxon>Bacillati</taxon>
        <taxon>Actinomycetota</taxon>
        <taxon>Actinomycetes</taxon>
        <taxon>Kitasatosporales</taxon>
        <taxon>Streptomycetaceae</taxon>
        <taxon>Streptomyces</taxon>
    </lineage>
</organism>
<dbReference type="InterPro" id="IPR043917">
    <property type="entry name" value="DUF5753"/>
</dbReference>
<dbReference type="PROSITE" id="PS50943">
    <property type="entry name" value="HTH_CROC1"/>
    <property type="match status" value="1"/>
</dbReference>
<evidence type="ECO:0000313" key="4">
    <source>
        <dbReference type="Proteomes" id="UP001501371"/>
    </source>
</evidence>
<dbReference type="Proteomes" id="UP001501371">
    <property type="component" value="Unassembled WGS sequence"/>
</dbReference>
<dbReference type="SUPFAM" id="SSF47413">
    <property type="entry name" value="lambda repressor-like DNA-binding domains"/>
    <property type="match status" value="1"/>
</dbReference>
<comment type="caution">
    <text evidence="3">The sequence shown here is derived from an EMBL/GenBank/DDBJ whole genome shotgun (WGS) entry which is preliminary data.</text>
</comment>
<dbReference type="InterPro" id="IPR010982">
    <property type="entry name" value="Lambda_DNA-bd_dom_sf"/>
</dbReference>
<gene>
    <name evidence="3" type="ORF">GCM10009654_41930</name>
</gene>